<evidence type="ECO:0000259" key="8">
    <source>
        <dbReference type="Pfam" id="PF02085"/>
    </source>
</evidence>
<evidence type="ECO:0000313" key="10">
    <source>
        <dbReference type="EMBL" id="UPU35385.1"/>
    </source>
</evidence>
<name>A0A6V8MSI7_9BACT</name>
<dbReference type="EMBL" id="BLXY01000001">
    <property type="protein sequence ID" value="GFO63050.1"/>
    <property type="molecule type" value="Genomic_DNA"/>
</dbReference>
<dbReference type="Proteomes" id="UP000568888">
    <property type="component" value="Unassembled WGS sequence"/>
</dbReference>
<dbReference type="RefSeq" id="WP_183345645.1">
    <property type="nucleotide sequence ID" value="NZ_BLXY01000001.1"/>
</dbReference>
<evidence type="ECO:0000256" key="3">
    <source>
        <dbReference type="ARBA" id="ARBA00022723"/>
    </source>
</evidence>
<reference evidence="9" key="2">
    <citation type="journal article" date="2021" name="Int. J. Syst. Evol. Microbiol.">
        <title>Geomonas silvestris sp. nov., Geomonas paludis sp. nov. and Geomonas limicola sp. nov., isolated from terrestrial environments, and emended description of the genus Geomonas.</title>
        <authorList>
            <person name="Itoh H."/>
            <person name="Xu Z."/>
            <person name="Masuda Y."/>
            <person name="Ushijima N."/>
            <person name="Hayakawa C."/>
            <person name="Shiratori Y."/>
            <person name="Senoo K."/>
        </authorList>
    </citation>
    <scope>NUCLEOTIDE SEQUENCE</scope>
    <source>
        <strain evidence="9">Red736</strain>
    </source>
</reference>
<feature type="binding site" description="covalent" evidence="6">
    <location>
        <position position="80"/>
    </location>
    <ligand>
        <name>heme c</name>
        <dbReference type="ChEBI" id="CHEBI:61717"/>
        <label>2</label>
    </ligand>
</feature>
<feature type="binding site" description="covalent" evidence="6">
    <location>
        <position position="64"/>
    </location>
    <ligand>
        <name>heme c</name>
        <dbReference type="ChEBI" id="CHEBI:61717"/>
        <label>1</label>
    </ligand>
</feature>
<feature type="binding site" description="axial binding residue" evidence="6">
    <location>
        <position position="65"/>
    </location>
    <ligand>
        <name>heme c</name>
        <dbReference type="ChEBI" id="CHEBI:61717"/>
        <label>1</label>
    </ligand>
    <ligandPart>
        <name>Fe</name>
        <dbReference type="ChEBI" id="CHEBI:18248"/>
    </ligandPart>
</feature>
<feature type="binding site" description="axial binding residue" evidence="6">
    <location>
        <position position="53"/>
    </location>
    <ligand>
        <name>heme c</name>
        <dbReference type="ChEBI" id="CHEBI:61717"/>
        <label>1</label>
    </ligand>
    <ligandPart>
        <name>Fe</name>
        <dbReference type="ChEBI" id="CHEBI:18248"/>
    </ligandPart>
</feature>
<dbReference type="Gene3D" id="3.90.10.10">
    <property type="entry name" value="Cytochrome C3"/>
    <property type="match status" value="2"/>
</dbReference>
<evidence type="ECO:0000256" key="5">
    <source>
        <dbReference type="ARBA" id="ARBA00023004"/>
    </source>
</evidence>
<feature type="binding site" description="axial binding residue" evidence="6">
    <location>
        <position position="60"/>
    </location>
    <ligand>
        <name>heme c</name>
        <dbReference type="ChEBI" id="CHEBI:61717"/>
        <label>1</label>
    </ligand>
    <ligandPart>
        <name>Fe</name>
        <dbReference type="ChEBI" id="CHEBI:18248"/>
    </ligandPart>
</feature>
<dbReference type="GO" id="GO:0009055">
    <property type="term" value="F:electron transfer activity"/>
    <property type="evidence" value="ECO:0007669"/>
    <property type="project" value="InterPro"/>
</dbReference>
<dbReference type="EMBL" id="CP096574">
    <property type="protein sequence ID" value="UPU35385.1"/>
    <property type="molecule type" value="Genomic_DNA"/>
</dbReference>
<feature type="domain" description="Class III cytochrome C" evidence="8">
    <location>
        <begin position="76"/>
        <end position="149"/>
    </location>
</feature>
<protein>
    <submittedName>
        <fullName evidence="10">Cytochrome c family protein</fullName>
    </submittedName>
</protein>
<feature type="binding site" description="axial binding residue" evidence="6">
    <location>
        <position position="63"/>
    </location>
    <ligand>
        <name>heme c</name>
        <dbReference type="ChEBI" id="CHEBI:61717"/>
        <label>1</label>
    </ligand>
    <ligandPart>
        <name>Fe</name>
        <dbReference type="ChEBI" id="CHEBI:18248"/>
    </ligandPart>
</feature>
<dbReference type="InterPro" id="IPR036280">
    <property type="entry name" value="Multihaem_cyt_sf"/>
</dbReference>
<feature type="binding site" description="axial binding residue" evidence="6">
    <location>
        <position position="135"/>
    </location>
    <ligand>
        <name>heme c</name>
        <dbReference type="ChEBI" id="CHEBI:61717"/>
        <label>1</label>
    </ligand>
    <ligandPart>
        <name>Fe</name>
        <dbReference type="ChEBI" id="CHEBI:18248"/>
    </ligandPart>
</feature>
<feature type="binding site" description="axial binding residue" evidence="6">
    <location>
        <position position="134"/>
    </location>
    <ligand>
        <name>heme c</name>
        <dbReference type="ChEBI" id="CHEBI:61717"/>
        <label>1</label>
    </ligand>
    <ligandPart>
        <name>Fe</name>
        <dbReference type="ChEBI" id="CHEBI:18248"/>
    </ligandPart>
</feature>
<evidence type="ECO:0000256" key="4">
    <source>
        <dbReference type="ARBA" id="ARBA00022982"/>
    </source>
</evidence>
<dbReference type="SUPFAM" id="SSF48695">
    <property type="entry name" value="Multiheme cytochromes"/>
    <property type="match status" value="1"/>
</dbReference>
<keyword evidence="1" id="KW-0813">Transport</keyword>
<feature type="binding site" description="axial binding residue" evidence="6">
    <location>
        <position position="50"/>
    </location>
    <ligand>
        <name>heme c</name>
        <dbReference type="ChEBI" id="CHEBI:61717"/>
        <label>1</label>
    </ligand>
    <ligandPart>
        <name>Fe</name>
        <dbReference type="ChEBI" id="CHEBI:18248"/>
    </ligandPart>
</feature>
<evidence type="ECO:0000313" key="12">
    <source>
        <dbReference type="Proteomes" id="UP000831485"/>
    </source>
</evidence>
<feature type="binding site" description="axial binding residue" evidence="6">
    <location>
        <position position="95"/>
    </location>
    <ligand>
        <name>heme c</name>
        <dbReference type="ChEBI" id="CHEBI:61717"/>
        <label>1</label>
    </ligand>
    <ligandPart>
        <name>Fe</name>
        <dbReference type="ChEBI" id="CHEBI:18248"/>
    </ligandPart>
</feature>
<feature type="binding site" description="axial binding residue" evidence="6">
    <location>
        <position position="149"/>
    </location>
    <ligand>
        <name>heme c</name>
        <dbReference type="ChEBI" id="CHEBI:61717"/>
        <label>1</label>
    </ligand>
    <ligandPart>
        <name>Fe</name>
        <dbReference type="ChEBI" id="CHEBI:18248"/>
    </ligandPart>
</feature>
<dbReference type="PRINTS" id="PR00609">
    <property type="entry name" value="CYTOCHROMEC3"/>
</dbReference>
<evidence type="ECO:0000256" key="2">
    <source>
        <dbReference type="ARBA" id="ARBA00022617"/>
    </source>
</evidence>
<keyword evidence="12" id="KW-1185">Reference proteome</keyword>
<feature type="chain" id="PRO_5028421120" evidence="7">
    <location>
        <begin position="24"/>
        <end position="174"/>
    </location>
</feature>
<dbReference type="InterPro" id="IPR020942">
    <property type="entry name" value="Cyt_c_III_dom"/>
</dbReference>
<feature type="binding site" description="axial binding residue" evidence="6">
    <location>
        <position position="148"/>
    </location>
    <ligand>
        <name>heme c</name>
        <dbReference type="ChEBI" id="CHEBI:61717"/>
        <label>1</label>
    </ligand>
    <ligandPart>
        <name>Fe</name>
        <dbReference type="ChEBI" id="CHEBI:18248"/>
    </ligandPart>
</feature>
<feature type="binding site" description="axial binding residue" evidence="6">
    <location>
        <position position="145"/>
    </location>
    <ligand>
        <name>heme c</name>
        <dbReference type="ChEBI" id="CHEBI:61717"/>
        <label>1</label>
    </ligand>
    <ligandPart>
        <name>Fe</name>
        <dbReference type="ChEBI" id="CHEBI:18248"/>
    </ligandPart>
</feature>
<evidence type="ECO:0000313" key="9">
    <source>
        <dbReference type="EMBL" id="GFO63050.1"/>
    </source>
</evidence>
<dbReference type="Pfam" id="PF02085">
    <property type="entry name" value="Cytochrom_CIII"/>
    <property type="match status" value="1"/>
</dbReference>
<proteinExistence type="predicted"/>
<keyword evidence="5 6" id="KW-0408">Iron</keyword>
<evidence type="ECO:0000256" key="1">
    <source>
        <dbReference type="ARBA" id="ARBA00022448"/>
    </source>
</evidence>
<organism evidence="9 11">
    <name type="scientific">Geomonas paludis</name>
    <dbReference type="NCBI Taxonomy" id="2740185"/>
    <lineage>
        <taxon>Bacteria</taxon>
        <taxon>Pseudomonadati</taxon>
        <taxon>Thermodesulfobacteriota</taxon>
        <taxon>Desulfuromonadia</taxon>
        <taxon>Geobacterales</taxon>
        <taxon>Geobacteraceae</taxon>
        <taxon>Geomonas</taxon>
    </lineage>
</organism>
<sequence>MSSYKHFIVAALSIGAISVSSPAALQCAPVPDSITLNQNGKLFSPFTFNHAQHIQSIKECADCHHHTTGTLVLDPNCARCHQNSSPTAVVSCKGCHSATPFSPENLAAKRADKQRYHLDKMGLKGAMHQSCIGCHNKMGNGPTGCQDCHPRTKEGAAFYSTNRKGAKPAHAEEE</sequence>
<dbReference type="GO" id="GO:0046872">
    <property type="term" value="F:metal ion binding"/>
    <property type="evidence" value="ECO:0007669"/>
    <property type="project" value="UniProtKB-KW"/>
</dbReference>
<feature type="binding site" description="axial binding residue" evidence="6">
    <location>
        <position position="96"/>
    </location>
    <ligand>
        <name>heme c</name>
        <dbReference type="ChEBI" id="CHEBI:61717"/>
        <label>1</label>
    </ligand>
    <ligandPart>
        <name>Fe</name>
        <dbReference type="ChEBI" id="CHEBI:18248"/>
    </ligandPart>
</feature>
<keyword evidence="2 6" id="KW-0349">Heme</keyword>
<keyword evidence="4" id="KW-0249">Electron transport</keyword>
<dbReference type="AlphaFoldDB" id="A0A6V8MSI7"/>
<evidence type="ECO:0000256" key="6">
    <source>
        <dbReference type="PIRSR" id="PIRSR602322-1"/>
    </source>
</evidence>
<evidence type="ECO:0000256" key="7">
    <source>
        <dbReference type="SAM" id="SignalP"/>
    </source>
</evidence>
<accession>A0A6V8MSI7</accession>
<dbReference type="Proteomes" id="UP000831485">
    <property type="component" value="Chromosome"/>
</dbReference>
<gene>
    <name evidence="9" type="ORF">GMPD_09690</name>
    <name evidence="10" type="ORF">M1B72_18360</name>
</gene>
<reference evidence="11" key="1">
    <citation type="submission" date="2020-06" db="EMBL/GenBank/DDBJ databases">
        <title>Draft genomic sequecing of Geomonas sp. Red736.</title>
        <authorList>
            <person name="Itoh H."/>
            <person name="Xu Z.X."/>
            <person name="Ushijima N."/>
            <person name="Masuda Y."/>
            <person name="Shiratori Y."/>
            <person name="Senoo K."/>
        </authorList>
    </citation>
    <scope>NUCLEOTIDE SEQUENCE [LARGE SCALE GENOMIC DNA]</scope>
    <source>
        <strain evidence="11">Red736</strain>
    </source>
</reference>
<evidence type="ECO:0000313" key="11">
    <source>
        <dbReference type="Proteomes" id="UP000568888"/>
    </source>
</evidence>
<reference evidence="10" key="3">
    <citation type="submission" date="2022-04" db="EMBL/GenBank/DDBJ databases">
        <authorList>
            <person name="Liu G."/>
        </authorList>
    </citation>
    <scope>NUCLEOTIDE SEQUENCE</scope>
    <source>
        <strain evidence="10">RG22</strain>
    </source>
</reference>
<feature type="signal peptide" evidence="7">
    <location>
        <begin position="1"/>
        <end position="23"/>
    </location>
</feature>
<feature type="binding site" description="axial binding residue" evidence="6">
    <location>
        <position position="131"/>
    </location>
    <ligand>
        <name>heme c</name>
        <dbReference type="ChEBI" id="CHEBI:61717"/>
        <label>1</label>
    </ligand>
    <ligandPart>
        <name>Fe</name>
        <dbReference type="ChEBI" id="CHEBI:18248"/>
    </ligandPart>
</feature>
<dbReference type="InterPro" id="IPR002322">
    <property type="entry name" value="Cyt_c_III"/>
</dbReference>
<comment type="cofactor">
    <cofactor evidence="6">
        <name>heme c</name>
        <dbReference type="ChEBI" id="CHEBI:61717"/>
    </cofactor>
    <text evidence="6">Binds 4 heme c groups covalently per monomer.</text>
</comment>
<keyword evidence="7" id="KW-0732">Signal</keyword>
<dbReference type="GO" id="GO:0020037">
    <property type="term" value="F:heme binding"/>
    <property type="evidence" value="ECO:0007669"/>
    <property type="project" value="InterPro"/>
</dbReference>
<keyword evidence="3 6" id="KW-0479">Metal-binding</keyword>
<dbReference type="CDD" id="cd08168">
    <property type="entry name" value="Cytochrom_C3"/>
    <property type="match status" value="1"/>
</dbReference>